<reference evidence="2 3" key="1">
    <citation type="submission" date="2019-03" db="EMBL/GenBank/DDBJ databases">
        <title>Jiella endophytica sp. nov., a novel endophytic bacterium isolated from root of Ficus microcarpa Linn. f.</title>
        <authorList>
            <person name="Tuo L."/>
        </authorList>
    </citation>
    <scope>NUCLEOTIDE SEQUENCE [LARGE SCALE GENOMIC DNA]</scope>
    <source>
        <strain evidence="2 3">CBS5Q-3</strain>
    </source>
</reference>
<dbReference type="AlphaFoldDB" id="A0A4Y8RH77"/>
<sequence length="128" mass="13857">MPASTGLSRTTEAISTGWDHVVQSIGVILTTPIGSRLMRREFGSEIPELIDRPMTDATILAVYAAAVNALRRWEPRFRLTRCQIQLATATGELSLEIVGAYMSRGHLGDYTVTNDNAVGIVQLGNLAA</sequence>
<feature type="domain" description="IraD/Gp25-like" evidence="1">
    <location>
        <begin position="19"/>
        <end position="98"/>
    </location>
</feature>
<name>A0A4Y8RH77_9HYPH</name>
<comment type="caution">
    <text evidence="2">The sequence shown here is derived from an EMBL/GenBank/DDBJ whole genome shotgun (WGS) entry which is preliminary data.</text>
</comment>
<proteinExistence type="predicted"/>
<dbReference type="Gene3D" id="3.10.450.40">
    <property type="match status" value="1"/>
</dbReference>
<evidence type="ECO:0000313" key="3">
    <source>
        <dbReference type="Proteomes" id="UP000298179"/>
    </source>
</evidence>
<organism evidence="2 3">
    <name type="scientific">Jiella endophytica</name>
    <dbReference type="NCBI Taxonomy" id="2558362"/>
    <lineage>
        <taxon>Bacteria</taxon>
        <taxon>Pseudomonadati</taxon>
        <taxon>Pseudomonadota</taxon>
        <taxon>Alphaproteobacteria</taxon>
        <taxon>Hyphomicrobiales</taxon>
        <taxon>Aurantimonadaceae</taxon>
        <taxon>Jiella</taxon>
    </lineage>
</organism>
<dbReference type="Proteomes" id="UP000298179">
    <property type="component" value="Unassembled WGS sequence"/>
</dbReference>
<evidence type="ECO:0000259" key="1">
    <source>
        <dbReference type="Pfam" id="PF04965"/>
    </source>
</evidence>
<dbReference type="OrthoDB" id="9802846at2"/>
<dbReference type="RefSeq" id="WP_134763295.1">
    <property type="nucleotide sequence ID" value="NZ_SOZD01000005.1"/>
</dbReference>
<keyword evidence="3" id="KW-1185">Reference proteome</keyword>
<dbReference type="Pfam" id="PF04965">
    <property type="entry name" value="GPW_gp25"/>
    <property type="match status" value="1"/>
</dbReference>
<gene>
    <name evidence="2" type="ORF">E3C22_18200</name>
</gene>
<dbReference type="EMBL" id="SOZD01000005">
    <property type="protein sequence ID" value="TFF20820.1"/>
    <property type="molecule type" value="Genomic_DNA"/>
</dbReference>
<accession>A0A4Y8RH77</accession>
<protein>
    <submittedName>
        <fullName evidence="2">Baseplate assembly protein</fullName>
    </submittedName>
</protein>
<evidence type="ECO:0000313" key="2">
    <source>
        <dbReference type="EMBL" id="TFF20820.1"/>
    </source>
</evidence>
<dbReference type="InterPro" id="IPR007048">
    <property type="entry name" value="IraD/Gp25-like"/>
</dbReference>
<dbReference type="SUPFAM" id="SSF160719">
    <property type="entry name" value="gpW/gp25-like"/>
    <property type="match status" value="1"/>
</dbReference>